<proteinExistence type="predicted"/>
<evidence type="ECO:0000313" key="6">
    <source>
        <dbReference type="Proteomes" id="UP000663823"/>
    </source>
</evidence>
<dbReference type="SUPFAM" id="SSF48726">
    <property type="entry name" value="Immunoglobulin"/>
    <property type="match status" value="2"/>
</dbReference>
<feature type="compositionally biased region" description="Low complexity" evidence="3">
    <location>
        <begin position="313"/>
        <end position="333"/>
    </location>
</feature>
<feature type="compositionally biased region" description="Polar residues" evidence="3">
    <location>
        <begin position="972"/>
        <end position="982"/>
    </location>
</feature>
<dbReference type="PROSITE" id="PS50835">
    <property type="entry name" value="IG_LIKE"/>
    <property type="match status" value="2"/>
</dbReference>
<organism evidence="5 6">
    <name type="scientific">Rotaria sordida</name>
    <dbReference type="NCBI Taxonomy" id="392033"/>
    <lineage>
        <taxon>Eukaryota</taxon>
        <taxon>Metazoa</taxon>
        <taxon>Spiralia</taxon>
        <taxon>Gnathifera</taxon>
        <taxon>Rotifera</taxon>
        <taxon>Eurotatoria</taxon>
        <taxon>Bdelloidea</taxon>
        <taxon>Philodinida</taxon>
        <taxon>Philodinidae</taxon>
        <taxon>Rotaria</taxon>
    </lineage>
</organism>
<evidence type="ECO:0000313" key="5">
    <source>
        <dbReference type="EMBL" id="CAF3516268.1"/>
    </source>
</evidence>
<evidence type="ECO:0000256" key="1">
    <source>
        <dbReference type="ARBA" id="ARBA00023157"/>
    </source>
</evidence>
<dbReference type="Gene3D" id="2.60.40.10">
    <property type="entry name" value="Immunoglobulins"/>
    <property type="match status" value="2"/>
</dbReference>
<feature type="region of interest" description="Disordered" evidence="3">
    <location>
        <begin position="894"/>
        <end position="924"/>
    </location>
</feature>
<feature type="compositionally biased region" description="Polar residues" evidence="3">
    <location>
        <begin position="301"/>
        <end position="312"/>
    </location>
</feature>
<feature type="compositionally biased region" description="Low complexity" evidence="3">
    <location>
        <begin position="959"/>
        <end position="971"/>
    </location>
</feature>
<dbReference type="InterPro" id="IPR013098">
    <property type="entry name" value="Ig_I-set"/>
</dbReference>
<dbReference type="FunFam" id="2.60.40.10:FF:000032">
    <property type="entry name" value="palladin isoform X1"/>
    <property type="match status" value="1"/>
</dbReference>
<feature type="region of interest" description="Disordered" evidence="3">
    <location>
        <begin position="300"/>
        <end position="393"/>
    </location>
</feature>
<feature type="region of interest" description="Disordered" evidence="3">
    <location>
        <begin position="1057"/>
        <end position="1077"/>
    </location>
</feature>
<dbReference type="InterPro" id="IPR013783">
    <property type="entry name" value="Ig-like_fold"/>
</dbReference>
<feature type="region of interest" description="Disordered" evidence="3">
    <location>
        <begin position="811"/>
        <end position="844"/>
    </location>
</feature>
<evidence type="ECO:0000259" key="4">
    <source>
        <dbReference type="PROSITE" id="PS50835"/>
    </source>
</evidence>
<feature type="compositionally biased region" description="Acidic residues" evidence="3">
    <location>
        <begin position="360"/>
        <end position="376"/>
    </location>
</feature>
<reference evidence="5" key="1">
    <citation type="submission" date="2021-02" db="EMBL/GenBank/DDBJ databases">
        <authorList>
            <person name="Nowell W R."/>
        </authorList>
    </citation>
    <scope>NUCLEOTIDE SEQUENCE</scope>
</reference>
<name>A0A818I4L4_9BILA</name>
<accession>A0A818I4L4</accession>
<dbReference type="SMART" id="SM00409">
    <property type="entry name" value="IG"/>
    <property type="match status" value="2"/>
</dbReference>
<feature type="domain" description="Ig-like" evidence="4">
    <location>
        <begin position="691"/>
        <end position="778"/>
    </location>
</feature>
<dbReference type="InterPro" id="IPR036179">
    <property type="entry name" value="Ig-like_dom_sf"/>
</dbReference>
<keyword evidence="1" id="KW-1015">Disulfide bond</keyword>
<dbReference type="PANTHER" id="PTHR47633:SF4">
    <property type="entry name" value="MYOPALLADIN ISOFORM X1"/>
    <property type="match status" value="1"/>
</dbReference>
<feature type="region of interest" description="Disordered" evidence="3">
    <location>
        <begin position="1267"/>
        <end position="1287"/>
    </location>
</feature>
<dbReference type="InterPro" id="IPR007110">
    <property type="entry name" value="Ig-like_dom"/>
</dbReference>
<dbReference type="EMBL" id="CAJOAX010000126">
    <property type="protein sequence ID" value="CAF3516268.1"/>
    <property type="molecule type" value="Genomic_DNA"/>
</dbReference>
<feature type="compositionally biased region" description="Basic and acidic residues" evidence="3">
    <location>
        <begin position="455"/>
        <end position="464"/>
    </location>
</feature>
<protein>
    <recommendedName>
        <fullName evidence="4">Ig-like domain-containing protein</fullName>
    </recommendedName>
</protein>
<keyword evidence="2" id="KW-0393">Immunoglobulin domain</keyword>
<feature type="compositionally biased region" description="Polar residues" evidence="3">
    <location>
        <begin position="894"/>
        <end position="903"/>
    </location>
</feature>
<dbReference type="SMART" id="SM00408">
    <property type="entry name" value="IGc2"/>
    <property type="match status" value="2"/>
</dbReference>
<feature type="region of interest" description="Disordered" evidence="3">
    <location>
        <begin position="451"/>
        <end position="486"/>
    </location>
</feature>
<dbReference type="PANTHER" id="PTHR47633">
    <property type="entry name" value="IMMUNOGLOBULIN"/>
    <property type="match status" value="1"/>
</dbReference>
<dbReference type="InterPro" id="IPR003598">
    <property type="entry name" value="Ig_sub2"/>
</dbReference>
<comment type="caution">
    <text evidence="5">The sequence shown here is derived from an EMBL/GenBank/DDBJ whole genome shotgun (WGS) entry which is preliminary data.</text>
</comment>
<dbReference type="Proteomes" id="UP000663823">
    <property type="component" value="Unassembled WGS sequence"/>
</dbReference>
<dbReference type="FunFam" id="2.60.40.10:FF:000107">
    <property type="entry name" value="Myosin, light chain kinase a"/>
    <property type="match status" value="1"/>
</dbReference>
<sequence>MMASLLEQLPPFGDNNDNENNIPKSFLNVLQELYHDGRLTSWKVRGRGDVLSVRLTWLDPNHRNACIKAKSRQHLADLYELDDDLGYGTFPTSDSKDGSVISYVTYDKNIKRELTEYSARLHVLVDKLEADLAERNIHNNHRTVRGKSKESLKAHQQQIAIEIGRARVAVSGPLRPVLQVLYAFQNILVSIPCVATFATLYVLILQRTVSSSKSLKPILNHTGSNVKSNVTHERDLHNLLIQQTEEVLQTNLQNFRKTLTAPNSSITANNFDQKLAQTIFDKCVSKEIFQELPGVVESSIPPVTSQQQSSNISSFTSLTKPSSSQPTWSNSSPRTQSTSWEIKSRNDNIHKISIPKNSTLDEEDTEKEEEEEEEEQREQIIHDTNKIQPQTITDSIEFDNGLKLDLSSIDDGTSNTKTNRHSLDSDYEAINRSFARVGDWQTNFTLVESKLSSHSGEETPRSSRETVFLTLPASDNKDLSPRIGDKPLEDLADDDLYADDESSSYPIPINTITIGDHSQISDNESTNIRKFFPLPANLLLQNHSSCSFRRPSYKYESDNESIVSSSPSLTEMKTFTDEDKFRMDPNITDPKFILRPKDTTIRNGETAKFKVKVIGTPPIDVFWFRFGTDDELVNDEKYQLSYDDTYHYLKIYSITKDDQGAYLCVIANDNAQNVDMFKLFVKDNKRSFEAPKILEEFFDTDINEGSSLTLKCKLDQGYPKGRVLWYKENSLIKPNGHYRLYYYGNGQHALHVDETTIEDDNGTFTCLALNAAGRVQITADVFVHEKEVIDIPRDSPTVKHNEKVLRKQKLDKEILNMDHNEDEPPTISPHMSPPTRNNLSDNDEQDNAKRFMDKFKNDRSSKLLENWRDLYETSVHSLQSDDDESKSLTQQPFYLNRQPSTENPLKENPRSPIVQPQSDSNTAKSKWAIRLPELLHGTVGPDRPKRDSSRRHTTNIVFQQEQQQSGSVSQQKNLNPFSQSFPVSEMPKNVDDDDRPSSPLVKHLRQKFDRMTGNNLTNEHSRIQSQSQTGLSKIHRVGIDEGDGAYPLLPVASLTCRGSTSNNGERPIQKPRPKLPIGLSTQINSTQSELVNNNNNNNMETNNDRHQKGNTGAPINYSKHICLSRTTTTVVKDIIGGGATLVYDSLTPDKTLHTPPTSSTSAAALLQNDYYPNHHYQQQRKEHVRIEQTKQSLKTNLINKNNTNKNLLTLTGRQLQSNSSFNTKPINIIKPNHIANSDDDDTKDQQYSILTKDSLNRSTSMSDNFSISANSLQQKSNRTSLDSNLHLSTNRSTTPVVRKSVLARAELWDRRISTNENETTNIVSSYDIEQWSNEFEKIQNLN</sequence>
<evidence type="ECO:0000256" key="3">
    <source>
        <dbReference type="SAM" id="MobiDB-lite"/>
    </source>
</evidence>
<gene>
    <name evidence="5" type="ORF">OTI717_LOCUS2551</name>
</gene>
<feature type="domain" description="Ig-like" evidence="4">
    <location>
        <begin position="590"/>
        <end position="675"/>
    </location>
</feature>
<evidence type="ECO:0000256" key="2">
    <source>
        <dbReference type="ARBA" id="ARBA00023319"/>
    </source>
</evidence>
<dbReference type="InterPro" id="IPR003599">
    <property type="entry name" value="Ig_sub"/>
</dbReference>
<feature type="compositionally biased region" description="Polar residues" evidence="3">
    <location>
        <begin position="914"/>
        <end position="924"/>
    </location>
</feature>
<dbReference type="Pfam" id="PF07679">
    <property type="entry name" value="I-set"/>
    <property type="match status" value="2"/>
</dbReference>
<feature type="compositionally biased region" description="Basic and acidic residues" evidence="3">
    <location>
        <begin position="475"/>
        <end position="486"/>
    </location>
</feature>
<feature type="region of interest" description="Disordered" evidence="3">
    <location>
        <begin position="958"/>
        <end position="999"/>
    </location>
</feature>